<evidence type="ECO:0000256" key="1">
    <source>
        <dbReference type="SAM" id="SignalP"/>
    </source>
</evidence>
<organism evidence="2">
    <name type="scientific">Anopheles braziliensis</name>
    <dbReference type="NCBI Taxonomy" id="58242"/>
    <lineage>
        <taxon>Eukaryota</taxon>
        <taxon>Metazoa</taxon>
        <taxon>Ecdysozoa</taxon>
        <taxon>Arthropoda</taxon>
        <taxon>Hexapoda</taxon>
        <taxon>Insecta</taxon>
        <taxon>Pterygota</taxon>
        <taxon>Neoptera</taxon>
        <taxon>Endopterygota</taxon>
        <taxon>Diptera</taxon>
        <taxon>Nematocera</taxon>
        <taxon>Culicoidea</taxon>
        <taxon>Culicidae</taxon>
        <taxon>Anophelinae</taxon>
        <taxon>Anopheles</taxon>
    </lineage>
</organism>
<feature type="chain" id="PRO_5014669473" evidence="1">
    <location>
        <begin position="25"/>
        <end position="68"/>
    </location>
</feature>
<accession>A0A2M3ZML7</accession>
<dbReference type="EMBL" id="GGFM01009035">
    <property type="protein sequence ID" value="MBW29786.1"/>
    <property type="molecule type" value="Transcribed_RNA"/>
</dbReference>
<evidence type="ECO:0000313" key="2">
    <source>
        <dbReference type="EMBL" id="MBW29786.1"/>
    </source>
</evidence>
<keyword evidence="1" id="KW-0732">Signal</keyword>
<protein>
    <submittedName>
        <fullName evidence="2">Putative secreted peptide</fullName>
    </submittedName>
</protein>
<proteinExistence type="predicted"/>
<name>A0A2M3ZML7_9DIPT</name>
<feature type="signal peptide" evidence="1">
    <location>
        <begin position="1"/>
        <end position="24"/>
    </location>
</feature>
<sequence length="68" mass="7641">MLLYLLVGIRVCIRVILLTHNARTQWTRMHLRRFNVGIRVDLLPVGWPAGRAVLTWPSVADSSCAASV</sequence>
<reference evidence="2" key="1">
    <citation type="submission" date="2018-01" db="EMBL/GenBank/DDBJ databases">
        <title>An insight into the sialome of Amazonian anophelines.</title>
        <authorList>
            <person name="Ribeiro J.M."/>
            <person name="Scarpassa V."/>
            <person name="Calvo E."/>
        </authorList>
    </citation>
    <scope>NUCLEOTIDE SEQUENCE</scope>
    <source>
        <tissue evidence="2">Salivary glands</tissue>
    </source>
</reference>
<dbReference type="AlphaFoldDB" id="A0A2M3ZML7"/>